<dbReference type="Proteomes" id="UP001174691">
    <property type="component" value="Unassembled WGS sequence"/>
</dbReference>
<dbReference type="Pfam" id="PF14737">
    <property type="entry name" value="DUF4470"/>
    <property type="match status" value="1"/>
</dbReference>
<organism evidence="3 4">
    <name type="scientific">Coniochaeta hoffmannii</name>
    <dbReference type="NCBI Taxonomy" id="91930"/>
    <lineage>
        <taxon>Eukaryota</taxon>
        <taxon>Fungi</taxon>
        <taxon>Dikarya</taxon>
        <taxon>Ascomycota</taxon>
        <taxon>Pezizomycotina</taxon>
        <taxon>Sordariomycetes</taxon>
        <taxon>Sordariomycetidae</taxon>
        <taxon>Coniochaetales</taxon>
        <taxon>Coniochaetaceae</taxon>
        <taxon>Coniochaeta</taxon>
    </lineage>
</organism>
<dbReference type="InterPro" id="IPR027974">
    <property type="entry name" value="DUF4470"/>
</dbReference>
<name>A0AA38VIE5_9PEZI</name>
<evidence type="ECO:0000313" key="3">
    <source>
        <dbReference type="EMBL" id="KAJ9129788.1"/>
    </source>
</evidence>
<dbReference type="Gene3D" id="1.25.40.10">
    <property type="entry name" value="Tetratricopeptide repeat domain"/>
    <property type="match status" value="1"/>
</dbReference>
<gene>
    <name evidence="3" type="ORF">NKR19_g10190</name>
</gene>
<dbReference type="SMART" id="SM00028">
    <property type="entry name" value="TPR"/>
    <property type="match status" value="2"/>
</dbReference>
<dbReference type="AlphaFoldDB" id="A0AA38VIE5"/>
<proteinExistence type="predicted"/>
<feature type="domain" description="DUF4470" evidence="2">
    <location>
        <begin position="185"/>
        <end position="259"/>
    </location>
</feature>
<accession>A0AA38VIE5</accession>
<dbReference type="Pfam" id="PF13181">
    <property type="entry name" value="TPR_8"/>
    <property type="match status" value="1"/>
</dbReference>
<dbReference type="InterPro" id="IPR019734">
    <property type="entry name" value="TPR_rpt"/>
</dbReference>
<dbReference type="SUPFAM" id="SSF48452">
    <property type="entry name" value="TPR-like"/>
    <property type="match status" value="1"/>
</dbReference>
<feature type="region of interest" description="Disordered" evidence="1">
    <location>
        <begin position="1"/>
        <end position="21"/>
    </location>
</feature>
<keyword evidence="4" id="KW-1185">Reference proteome</keyword>
<reference evidence="3" key="1">
    <citation type="submission" date="2022-07" db="EMBL/GenBank/DDBJ databases">
        <title>Fungi with potential for degradation of polypropylene.</title>
        <authorList>
            <person name="Gostincar C."/>
        </authorList>
    </citation>
    <scope>NUCLEOTIDE SEQUENCE</scope>
    <source>
        <strain evidence="3">EXF-13287</strain>
    </source>
</reference>
<comment type="caution">
    <text evidence="3">The sequence shown here is derived from an EMBL/GenBank/DDBJ whole genome shotgun (WGS) entry which is preliminary data.</text>
</comment>
<sequence>MAPEDDVTRADEARKRGNDLYKQGNLAGAETAYKQAATLAPQDPTPLANLSSVKFELGQYGEAISFIRQSLELAENAPVDEAAERRNKALYARLAKCYMYEFDLDKAREVTEQVSDPELKESVTSTADGLSSWLSSETSKDQKVHRSRVFDRLPRYKPQLQDIPEYFAISHDYVENLLDGKLRESCSADASLSFMLCGSGDARHLFMTLVALQLQESKTGKQVCKDVHLTILDLNPASLARTIVFFDMMSRYTLLKSRDVPGSQDAPVVMAYLYAGHVIPAAVNQKLQDHIEGIIDSLEAGEALFDWLFVPSETAKQVVRVLKQWQKLPDKPYYQAKTVRKAVGDRLRMHRVRQKLKFGRVMTNIPPGLKGDMKTFKELTVLLPEKGFLERRDRRLVPLVERYLTGSTDAAKEVGDYIDANWVTNPTLVDVDYTESTLDGLELWAREASDEDKVPSMESDPIEIVNRLSPPSPNMKNTLDVIGKFFKFVSASTVVFSSRLKIEALVGEMSDVLERIRYDCLDARSEPAGEIDACGFPRKYDRIFMSNIPDYVGGLLTAAMYGRPLLREDSPSNLRFTVLLNPPMFTGDSDSHFQAEYLLMHDDQRISDHFSLKRRDPENIFDSLPAPMADLLSMMQPGGLDGHPGAGGYFTWDAVVPEKEKLTHGEDDLLPRPALEKWLYALFLKICLPYPRERFSDRPVMAPLNLTAFLRLLALLSERGYPAHWLSGVVAALCGGEVETTARAPRRVAADPAEVDAVHPARKMSVAPWRAEFTTLLSVWSRLLPFGFVAPPGALVGPRDVAEYSVEFPAFEEEQVRVPHFVLVFWDSKYRTQIPNGRGMRRALLDDETVETVGGLTDLGRRSIRVVSVFKYVPAARMASWWCRADVMREMTDGEWGVYVWRTDTWEQVTKGVGVKDVRELRTWEQ</sequence>
<dbReference type="InterPro" id="IPR011990">
    <property type="entry name" value="TPR-like_helical_dom_sf"/>
</dbReference>
<evidence type="ECO:0000256" key="1">
    <source>
        <dbReference type="SAM" id="MobiDB-lite"/>
    </source>
</evidence>
<dbReference type="EMBL" id="JANBVN010000305">
    <property type="protein sequence ID" value="KAJ9129788.1"/>
    <property type="molecule type" value="Genomic_DNA"/>
</dbReference>
<evidence type="ECO:0000259" key="2">
    <source>
        <dbReference type="Pfam" id="PF14737"/>
    </source>
</evidence>
<feature type="compositionally biased region" description="Basic and acidic residues" evidence="1">
    <location>
        <begin position="1"/>
        <end position="19"/>
    </location>
</feature>
<protein>
    <submittedName>
        <fullName evidence="3">Tetratricopeptide</fullName>
    </submittedName>
</protein>
<evidence type="ECO:0000313" key="4">
    <source>
        <dbReference type="Proteomes" id="UP001174691"/>
    </source>
</evidence>